<comment type="similarity">
    <text evidence="2">Belongs to the cerato-platanin family.</text>
</comment>
<evidence type="ECO:0000256" key="2">
    <source>
        <dbReference type="ARBA" id="ARBA00010421"/>
    </source>
</evidence>
<reference evidence="4" key="1">
    <citation type="submission" date="2020-11" db="EMBL/GenBank/DDBJ databases">
        <authorList>
            <person name="Koelle M."/>
            <person name="Horta M.A.C."/>
            <person name="Nowrousian M."/>
            <person name="Ohm R.A."/>
            <person name="Benz P."/>
            <person name="Pilgard A."/>
        </authorList>
    </citation>
    <scope>NUCLEOTIDE SEQUENCE</scope>
    <source>
        <strain evidence="4">FPRL280</strain>
    </source>
</reference>
<reference evidence="4" key="2">
    <citation type="journal article" name="Front. Microbiol.">
        <title>Degradative Capacity of Two Strains of Rhodonia placenta: From Phenotype to Genotype.</title>
        <authorList>
            <person name="Kolle M."/>
            <person name="Horta M.A.C."/>
            <person name="Nowrousian M."/>
            <person name="Ohm R.A."/>
            <person name="Benz J.P."/>
            <person name="Pilgard A."/>
        </authorList>
    </citation>
    <scope>NUCLEOTIDE SEQUENCE</scope>
    <source>
        <strain evidence="4">FPRL280</strain>
    </source>
</reference>
<evidence type="ECO:0000313" key="5">
    <source>
        <dbReference type="Proteomes" id="UP000639403"/>
    </source>
</evidence>
<dbReference type="CDD" id="cd22778">
    <property type="entry name" value="DPBB_CEPL-like"/>
    <property type="match status" value="1"/>
</dbReference>
<accession>A0A8H7TXU0</accession>
<dbReference type="Gene3D" id="2.40.40.10">
    <property type="entry name" value="RlpA-like domain"/>
    <property type="match status" value="1"/>
</dbReference>
<organism evidence="4 5">
    <name type="scientific">Rhodonia placenta</name>
    <dbReference type="NCBI Taxonomy" id="104341"/>
    <lineage>
        <taxon>Eukaryota</taxon>
        <taxon>Fungi</taxon>
        <taxon>Dikarya</taxon>
        <taxon>Basidiomycota</taxon>
        <taxon>Agaricomycotina</taxon>
        <taxon>Agaricomycetes</taxon>
        <taxon>Polyporales</taxon>
        <taxon>Adustoporiaceae</taxon>
        <taxon>Rhodonia</taxon>
    </lineage>
</organism>
<dbReference type="SUPFAM" id="SSF50685">
    <property type="entry name" value="Barwin-like endoglucanases"/>
    <property type="match status" value="1"/>
</dbReference>
<gene>
    <name evidence="4" type="ORF">IEO21_10127</name>
</gene>
<dbReference type="Pfam" id="PF07249">
    <property type="entry name" value="Cerato-platanin"/>
    <property type="match status" value="1"/>
</dbReference>
<dbReference type="AlphaFoldDB" id="A0A8H7TXU0"/>
<dbReference type="EMBL" id="JADOXO010000671">
    <property type="protein sequence ID" value="KAF9801389.1"/>
    <property type="molecule type" value="Genomic_DNA"/>
</dbReference>
<dbReference type="InterPro" id="IPR036908">
    <property type="entry name" value="RlpA-like_sf"/>
</dbReference>
<dbReference type="Proteomes" id="UP000639403">
    <property type="component" value="Unassembled WGS sequence"/>
</dbReference>
<keyword evidence="3" id="KW-0964">Secreted</keyword>
<dbReference type="GO" id="GO:0005576">
    <property type="term" value="C:extracellular region"/>
    <property type="evidence" value="ECO:0007669"/>
    <property type="project" value="UniProtKB-SubCell"/>
</dbReference>
<sequence length="151" mass="15052">MRVFAVITARSALSTLSAPAARAQSTVVVTSNARYDDAAVPLASVACYGAAGSGISTEPVETFGALPAFPFIGGAALAAGWDAAACGTCWELAYAQYTVAVLVIDHASAGFNIPVEAFDQLHGGTAEHFPSLNATATQVDAARCGGASGAA</sequence>
<comment type="caution">
    <text evidence="4">The sequence shown here is derived from an EMBL/GenBank/DDBJ whole genome shotgun (WGS) entry which is preliminary data.</text>
</comment>
<proteinExistence type="inferred from homology"/>
<dbReference type="InterPro" id="IPR010829">
    <property type="entry name" value="Cerato-platanin"/>
</dbReference>
<evidence type="ECO:0000313" key="4">
    <source>
        <dbReference type="EMBL" id="KAF9801389.1"/>
    </source>
</evidence>
<evidence type="ECO:0000256" key="1">
    <source>
        <dbReference type="ARBA" id="ARBA00004613"/>
    </source>
</evidence>
<name>A0A8H7TXU0_9APHY</name>
<comment type="subcellular location">
    <subcellularLocation>
        <location evidence="1">Secreted</location>
    </subcellularLocation>
</comment>
<protein>
    <submittedName>
        <fullName evidence="4">Uncharacterized protein</fullName>
    </submittedName>
</protein>
<evidence type="ECO:0000256" key="3">
    <source>
        <dbReference type="ARBA" id="ARBA00022525"/>
    </source>
</evidence>